<protein>
    <submittedName>
        <fullName evidence="2">Integrins alpha chain</fullName>
    </submittedName>
</protein>
<organism evidence="2 3">
    <name type="scientific">Seminavis robusta</name>
    <dbReference type="NCBI Taxonomy" id="568900"/>
    <lineage>
        <taxon>Eukaryota</taxon>
        <taxon>Sar</taxon>
        <taxon>Stramenopiles</taxon>
        <taxon>Ochrophyta</taxon>
        <taxon>Bacillariophyta</taxon>
        <taxon>Bacillariophyceae</taxon>
        <taxon>Bacillariophycidae</taxon>
        <taxon>Naviculales</taxon>
        <taxon>Naviculaceae</taxon>
        <taxon>Seminavis</taxon>
    </lineage>
</organism>
<dbReference type="SUPFAM" id="SSF69318">
    <property type="entry name" value="Integrin alpha N-terminal domain"/>
    <property type="match status" value="1"/>
</dbReference>
<name>A0A9N8DSN5_9STRA</name>
<keyword evidence="3" id="KW-1185">Reference proteome</keyword>
<dbReference type="Proteomes" id="UP001153069">
    <property type="component" value="Unassembled WGS sequence"/>
</dbReference>
<evidence type="ECO:0000313" key="3">
    <source>
        <dbReference type="Proteomes" id="UP001153069"/>
    </source>
</evidence>
<proteinExistence type="predicted"/>
<feature type="compositionally biased region" description="Polar residues" evidence="1">
    <location>
        <begin position="139"/>
        <end position="150"/>
    </location>
</feature>
<dbReference type="OrthoDB" id="10660755at2759"/>
<evidence type="ECO:0000256" key="1">
    <source>
        <dbReference type="SAM" id="MobiDB-lite"/>
    </source>
</evidence>
<keyword evidence="2" id="KW-0401">Integrin</keyword>
<dbReference type="InterPro" id="IPR028994">
    <property type="entry name" value="Integrin_alpha_N"/>
</dbReference>
<accession>A0A9N8DSN5</accession>
<sequence length="531" mass="57652">MDYLTTSLLPSGNRLVTEAVCPGLMSKPAVIDKANDKAVIIPRLIKEVDIQSTADALLLGTNSTSETVRWIVGTPSGPTFWWMVLDNGDQYRMTSSLGDDDTSSDDMNAAAVLPWSTVDSADRPLVISSRDSTRKDGNETMQYSPFPQPSITSPLSAAVPTPNGGFLLVQQQHTSTTGNTYQLTQLTANYSDVTHSSLWASALDPLPDASISYSHKHQLWAVYTASTDRYNHAVVGDALEAHALTVLQWNAETESVEIHAQVTLQDEEEEDTVFEGLGVIWADVNGDGQEDLVTTISNRAVGARLRVYTLTTASADANERQELTLLAQAPAIGVGGRWLHQLAVGNLGPQGETEVVEIRTPHIGGIVRYYQWDGSDELQLVASSQRYTSHDIRSRNLDRAVVFDLNGDGIPELVVQNQDKDTLVGLQRTNNNNEGVETVWSIPLSSPVESNLAVGCSSDPDILELLFSTQDQNLVKLQFAPANISGDIDDIVGSRIVDTTSGVHFGYEATHGSLRFVLSLIFMGIHAIGMF</sequence>
<feature type="region of interest" description="Disordered" evidence="1">
    <location>
        <begin position="130"/>
        <end position="150"/>
    </location>
</feature>
<gene>
    <name evidence="2" type="ORF">SEMRO_250_G099070.1</name>
</gene>
<dbReference type="AlphaFoldDB" id="A0A9N8DSN5"/>
<dbReference type="Gene3D" id="2.130.10.130">
    <property type="entry name" value="Integrin alpha, N-terminal"/>
    <property type="match status" value="1"/>
</dbReference>
<dbReference type="EMBL" id="CAICTM010000249">
    <property type="protein sequence ID" value="CAB9506000.1"/>
    <property type="molecule type" value="Genomic_DNA"/>
</dbReference>
<evidence type="ECO:0000313" key="2">
    <source>
        <dbReference type="EMBL" id="CAB9506000.1"/>
    </source>
</evidence>
<comment type="caution">
    <text evidence="2">The sequence shown here is derived from an EMBL/GenBank/DDBJ whole genome shotgun (WGS) entry which is preliminary data.</text>
</comment>
<reference evidence="2" key="1">
    <citation type="submission" date="2020-06" db="EMBL/GenBank/DDBJ databases">
        <authorList>
            <consortium name="Plant Systems Biology data submission"/>
        </authorList>
    </citation>
    <scope>NUCLEOTIDE SEQUENCE</scope>
    <source>
        <strain evidence="2">D6</strain>
    </source>
</reference>
<dbReference type="GO" id="GO:0007229">
    <property type="term" value="P:integrin-mediated signaling pathway"/>
    <property type="evidence" value="ECO:0007669"/>
    <property type="project" value="UniProtKB-KW"/>
</dbReference>